<proteinExistence type="inferred from homology"/>
<evidence type="ECO:0000256" key="12">
    <source>
        <dbReference type="RuleBase" id="RU003656"/>
    </source>
</evidence>
<dbReference type="CDD" id="cd12152">
    <property type="entry name" value="F1-ATPase_delta"/>
    <property type="match status" value="1"/>
</dbReference>
<comment type="subcellular location">
    <subcellularLocation>
        <location evidence="2 11">Cell membrane</location>
        <topology evidence="2 11">Peripheral membrane protein</topology>
    </subcellularLocation>
</comment>
<comment type="similarity">
    <text evidence="3 11 12">Belongs to the ATPase epsilon chain family.</text>
</comment>
<feature type="domain" description="ATP synthase F1 complex delta/epsilon subunit N-terminal" evidence="14">
    <location>
        <begin position="1"/>
        <end position="77"/>
    </location>
</feature>
<evidence type="ECO:0000256" key="3">
    <source>
        <dbReference type="ARBA" id="ARBA00005712"/>
    </source>
</evidence>
<comment type="function">
    <text evidence="1 11">Produces ATP from ADP in the presence of a proton gradient across the membrane.</text>
</comment>
<evidence type="ECO:0000259" key="14">
    <source>
        <dbReference type="Pfam" id="PF02823"/>
    </source>
</evidence>
<evidence type="ECO:0000259" key="13">
    <source>
        <dbReference type="Pfam" id="PF00401"/>
    </source>
</evidence>
<dbReference type="InterPro" id="IPR001469">
    <property type="entry name" value="ATP_synth_F1_dsu/esu"/>
</dbReference>
<keyword evidence="6 11" id="KW-0375">Hydrogen ion transport</keyword>
<dbReference type="Pfam" id="PF02823">
    <property type="entry name" value="ATP-synt_DE_N"/>
    <property type="match status" value="1"/>
</dbReference>
<dbReference type="SUPFAM" id="SSF46604">
    <property type="entry name" value="Epsilon subunit of F1F0-ATP synthase C-terminal domain"/>
    <property type="match status" value="1"/>
</dbReference>
<accession>A0A096AJK2</accession>
<dbReference type="eggNOG" id="COG0355">
    <property type="taxonomic scope" value="Bacteria"/>
</dbReference>
<evidence type="ECO:0000256" key="8">
    <source>
        <dbReference type="ARBA" id="ARBA00023136"/>
    </source>
</evidence>
<dbReference type="PANTHER" id="PTHR13822">
    <property type="entry name" value="ATP SYNTHASE DELTA/EPSILON CHAIN"/>
    <property type="match status" value="1"/>
</dbReference>
<organism evidence="15 16">
    <name type="scientific">Veillonella montpellierensis DNF00314</name>
    <dbReference type="NCBI Taxonomy" id="1401067"/>
    <lineage>
        <taxon>Bacteria</taxon>
        <taxon>Bacillati</taxon>
        <taxon>Bacillota</taxon>
        <taxon>Negativicutes</taxon>
        <taxon>Veillonellales</taxon>
        <taxon>Veillonellaceae</taxon>
        <taxon>Veillonella</taxon>
    </lineage>
</organism>
<keyword evidence="5 11" id="KW-1003">Cell membrane</keyword>
<feature type="domain" description="ATP synthase epsilon subunit C-terminal" evidence="13">
    <location>
        <begin position="84"/>
        <end position="129"/>
    </location>
</feature>
<protein>
    <recommendedName>
        <fullName evidence="11">ATP synthase epsilon chain</fullName>
    </recommendedName>
    <alternativeName>
        <fullName evidence="11">ATP synthase F1 sector epsilon subunit</fullName>
    </alternativeName>
    <alternativeName>
        <fullName evidence="11">F-ATPase epsilon subunit</fullName>
    </alternativeName>
</protein>
<dbReference type="SUPFAM" id="SSF51344">
    <property type="entry name" value="Epsilon subunit of F1F0-ATP synthase N-terminal domain"/>
    <property type="match status" value="1"/>
</dbReference>
<dbReference type="PANTHER" id="PTHR13822:SF10">
    <property type="entry name" value="ATP SYNTHASE EPSILON CHAIN, CHLOROPLASTIC"/>
    <property type="match status" value="1"/>
</dbReference>
<dbReference type="NCBIfam" id="TIGR01216">
    <property type="entry name" value="ATP_synt_epsi"/>
    <property type="match status" value="1"/>
</dbReference>
<evidence type="ECO:0000256" key="11">
    <source>
        <dbReference type="HAMAP-Rule" id="MF_00530"/>
    </source>
</evidence>
<keyword evidence="4 11" id="KW-0813">Transport</keyword>
<sequence>MDIEVVTPDAIVYSGKATFLSGRDKDGSFGILPNHAPAVIALDIAPMRIDRPDEPPCYIAVFGGFMEVCDNKVDIITPNCEHPDQIDVGRATRAKERAEQRLAANDPDIDIERARLALARALLRLHVVEICK</sequence>
<evidence type="ECO:0000256" key="6">
    <source>
        <dbReference type="ARBA" id="ARBA00022781"/>
    </source>
</evidence>
<dbReference type="GO" id="GO:0005886">
    <property type="term" value="C:plasma membrane"/>
    <property type="evidence" value="ECO:0007669"/>
    <property type="project" value="UniProtKB-SubCell"/>
</dbReference>
<keyword evidence="16" id="KW-1185">Reference proteome</keyword>
<dbReference type="FunFam" id="1.20.5.440:FF:000001">
    <property type="entry name" value="ATP synthase epsilon chain"/>
    <property type="match status" value="1"/>
</dbReference>
<dbReference type="Gene3D" id="2.60.15.10">
    <property type="entry name" value="F0F1 ATP synthase delta/epsilon subunit, N-terminal"/>
    <property type="match status" value="1"/>
</dbReference>
<keyword evidence="10 11" id="KW-0066">ATP synthesis</keyword>
<keyword evidence="9 11" id="KW-0139">CF(1)</keyword>
<dbReference type="InterPro" id="IPR036794">
    <property type="entry name" value="ATP_F1_dsu/esu_C_sf"/>
</dbReference>
<evidence type="ECO:0000256" key="9">
    <source>
        <dbReference type="ARBA" id="ARBA00023196"/>
    </source>
</evidence>
<evidence type="ECO:0000256" key="2">
    <source>
        <dbReference type="ARBA" id="ARBA00004202"/>
    </source>
</evidence>
<keyword evidence="8 11" id="KW-0472">Membrane</keyword>
<dbReference type="Proteomes" id="UP000029628">
    <property type="component" value="Unassembled WGS sequence"/>
</dbReference>
<evidence type="ECO:0000256" key="1">
    <source>
        <dbReference type="ARBA" id="ARBA00003543"/>
    </source>
</evidence>
<dbReference type="GO" id="GO:0046933">
    <property type="term" value="F:proton-transporting ATP synthase activity, rotational mechanism"/>
    <property type="evidence" value="ECO:0007669"/>
    <property type="project" value="UniProtKB-UniRule"/>
</dbReference>
<dbReference type="GO" id="GO:0045259">
    <property type="term" value="C:proton-transporting ATP synthase complex"/>
    <property type="evidence" value="ECO:0007669"/>
    <property type="project" value="UniProtKB-KW"/>
</dbReference>
<reference evidence="15 16" key="1">
    <citation type="submission" date="2014-07" db="EMBL/GenBank/DDBJ databases">
        <authorList>
            <person name="McCorrison J."/>
            <person name="Sanka R."/>
            <person name="Torralba M."/>
            <person name="Gillis M."/>
            <person name="Haft D.H."/>
            <person name="Methe B."/>
            <person name="Sutton G."/>
            <person name="Nelson K.E."/>
        </authorList>
    </citation>
    <scope>NUCLEOTIDE SEQUENCE [LARGE SCALE GENOMIC DNA]</scope>
    <source>
        <strain evidence="15 16">DNF00314</strain>
    </source>
</reference>
<evidence type="ECO:0000256" key="7">
    <source>
        <dbReference type="ARBA" id="ARBA00023065"/>
    </source>
</evidence>
<dbReference type="GO" id="GO:0005524">
    <property type="term" value="F:ATP binding"/>
    <property type="evidence" value="ECO:0007669"/>
    <property type="project" value="UniProtKB-UniRule"/>
</dbReference>
<comment type="caution">
    <text evidence="15">The sequence shown here is derived from an EMBL/GenBank/DDBJ whole genome shotgun (WGS) entry which is preliminary data.</text>
</comment>
<gene>
    <name evidence="11" type="primary">atpC</name>
    <name evidence="15" type="ORF">HMPREF0872_05305</name>
</gene>
<dbReference type="InterPro" id="IPR036771">
    <property type="entry name" value="ATPsynth_dsu/esu_N"/>
</dbReference>
<evidence type="ECO:0000313" key="15">
    <source>
        <dbReference type="EMBL" id="KGF47268.1"/>
    </source>
</evidence>
<dbReference type="Pfam" id="PF00401">
    <property type="entry name" value="ATP-synt_DE"/>
    <property type="match status" value="1"/>
</dbReference>
<comment type="subunit">
    <text evidence="11 12">F-type ATPases have 2 components, CF(1) - the catalytic core - and CF(0) - the membrane proton channel. CF(1) has five subunits: alpha(3), beta(3), gamma(1), delta(1), epsilon(1). CF(0) has three main subunits: a, b and c.</text>
</comment>
<evidence type="ECO:0000256" key="5">
    <source>
        <dbReference type="ARBA" id="ARBA00022475"/>
    </source>
</evidence>
<name>A0A096AJK2_9FIRM</name>
<dbReference type="AlphaFoldDB" id="A0A096AJK2"/>
<keyword evidence="7 11" id="KW-0406">Ion transport</keyword>
<evidence type="ECO:0000256" key="10">
    <source>
        <dbReference type="ARBA" id="ARBA00023310"/>
    </source>
</evidence>
<evidence type="ECO:0000313" key="16">
    <source>
        <dbReference type="Proteomes" id="UP000029628"/>
    </source>
</evidence>
<dbReference type="EMBL" id="JRNT01000014">
    <property type="protein sequence ID" value="KGF47268.1"/>
    <property type="molecule type" value="Genomic_DNA"/>
</dbReference>
<dbReference type="InterPro" id="IPR020547">
    <property type="entry name" value="ATP_synth_F1_esu_C"/>
</dbReference>
<dbReference type="HAMAP" id="MF_00530">
    <property type="entry name" value="ATP_synth_epsil_bac"/>
    <property type="match status" value="1"/>
</dbReference>
<dbReference type="Gene3D" id="1.20.5.440">
    <property type="entry name" value="ATP synthase delta/epsilon subunit, C-terminal domain"/>
    <property type="match status" value="1"/>
</dbReference>
<dbReference type="InterPro" id="IPR020546">
    <property type="entry name" value="ATP_synth_F1_dsu/esu_N"/>
</dbReference>
<evidence type="ECO:0000256" key="4">
    <source>
        <dbReference type="ARBA" id="ARBA00022448"/>
    </source>
</evidence>